<keyword evidence="15" id="KW-0133">Cell shape</keyword>
<evidence type="ECO:0000256" key="2">
    <source>
        <dbReference type="ARBA" id="ARBA00004752"/>
    </source>
</evidence>
<dbReference type="NCBIfam" id="TIGR02074">
    <property type="entry name" value="PBP_1a_fam"/>
    <property type="match status" value="1"/>
</dbReference>
<evidence type="ECO:0000256" key="28">
    <source>
        <dbReference type="SAM" id="Phobius"/>
    </source>
</evidence>
<evidence type="ECO:0000256" key="12">
    <source>
        <dbReference type="ARBA" id="ARBA00022679"/>
    </source>
</evidence>
<dbReference type="SUPFAM" id="SSF56601">
    <property type="entry name" value="beta-lactamase/transpeptidase-like"/>
    <property type="match status" value="1"/>
</dbReference>
<dbReference type="InterPro" id="IPR012338">
    <property type="entry name" value="Beta-lactam/transpept-like"/>
</dbReference>
<evidence type="ECO:0000256" key="21">
    <source>
        <dbReference type="ARBA" id="ARBA00023268"/>
    </source>
</evidence>
<protein>
    <recommendedName>
        <fullName evidence="6">Penicillin-binding protein 1A</fullName>
        <ecNumber evidence="24">2.4.99.28</ecNumber>
        <ecNumber evidence="5">3.4.16.4</ecNumber>
    </recommendedName>
</protein>
<evidence type="ECO:0000256" key="10">
    <source>
        <dbReference type="ARBA" id="ARBA00022670"/>
    </source>
</evidence>
<evidence type="ECO:0000256" key="11">
    <source>
        <dbReference type="ARBA" id="ARBA00022676"/>
    </source>
</evidence>
<comment type="subcellular location">
    <subcellularLocation>
        <location evidence="1">Cell inner membrane</location>
        <topology evidence="1">Single-pass type II membrane protein</topology>
    </subcellularLocation>
</comment>
<evidence type="ECO:0000256" key="13">
    <source>
        <dbReference type="ARBA" id="ARBA00022692"/>
    </source>
</evidence>
<dbReference type="Pfam" id="PF17092">
    <property type="entry name" value="PCB_OB"/>
    <property type="match status" value="1"/>
</dbReference>
<dbReference type="GO" id="GO:0008360">
    <property type="term" value="P:regulation of cell shape"/>
    <property type="evidence" value="ECO:0007669"/>
    <property type="project" value="UniProtKB-KW"/>
</dbReference>
<evidence type="ECO:0000256" key="26">
    <source>
        <dbReference type="ARBA" id="ARBA00060592"/>
    </source>
</evidence>
<evidence type="ECO:0000256" key="8">
    <source>
        <dbReference type="ARBA" id="ARBA00022519"/>
    </source>
</evidence>
<evidence type="ECO:0000256" key="16">
    <source>
        <dbReference type="ARBA" id="ARBA00022968"/>
    </source>
</evidence>
<keyword evidence="12 32" id="KW-0808">Transferase</keyword>
<evidence type="ECO:0000256" key="24">
    <source>
        <dbReference type="ARBA" id="ARBA00044770"/>
    </source>
</evidence>
<dbReference type="GO" id="GO:0009002">
    <property type="term" value="F:serine-type D-Ala-D-Ala carboxypeptidase activity"/>
    <property type="evidence" value="ECO:0007669"/>
    <property type="project" value="UniProtKB-EC"/>
</dbReference>
<evidence type="ECO:0000256" key="18">
    <source>
        <dbReference type="ARBA" id="ARBA00022989"/>
    </source>
</evidence>
<evidence type="ECO:0000256" key="27">
    <source>
        <dbReference type="SAM" id="MobiDB-lite"/>
    </source>
</evidence>
<dbReference type="GO" id="GO:0008658">
    <property type="term" value="F:penicillin binding"/>
    <property type="evidence" value="ECO:0007669"/>
    <property type="project" value="InterPro"/>
</dbReference>
<dbReference type="GO" id="GO:0005886">
    <property type="term" value="C:plasma membrane"/>
    <property type="evidence" value="ECO:0007669"/>
    <property type="project" value="UniProtKB-SubCell"/>
</dbReference>
<dbReference type="GO" id="GO:0071555">
    <property type="term" value="P:cell wall organization"/>
    <property type="evidence" value="ECO:0007669"/>
    <property type="project" value="UniProtKB-KW"/>
</dbReference>
<feature type="domain" description="Penicillin-binding protein OB-like" evidence="31">
    <location>
        <begin position="341"/>
        <end position="460"/>
    </location>
</feature>
<evidence type="ECO:0000256" key="1">
    <source>
        <dbReference type="ARBA" id="ARBA00004249"/>
    </source>
</evidence>
<dbReference type="EC" id="2.4.99.28" evidence="24"/>
<evidence type="ECO:0000256" key="15">
    <source>
        <dbReference type="ARBA" id="ARBA00022960"/>
    </source>
</evidence>
<evidence type="ECO:0000259" key="31">
    <source>
        <dbReference type="Pfam" id="PF17092"/>
    </source>
</evidence>
<keyword evidence="21" id="KW-0511">Multifunctional enzyme</keyword>
<dbReference type="Pfam" id="PF00912">
    <property type="entry name" value="Transgly"/>
    <property type="match status" value="1"/>
</dbReference>
<dbReference type="UniPathway" id="UPA00219"/>
<keyword evidence="33" id="KW-1185">Reference proteome</keyword>
<dbReference type="SUPFAM" id="SSF53955">
    <property type="entry name" value="Lysozyme-like"/>
    <property type="match status" value="1"/>
</dbReference>
<evidence type="ECO:0000256" key="7">
    <source>
        <dbReference type="ARBA" id="ARBA00022475"/>
    </source>
</evidence>
<evidence type="ECO:0000256" key="3">
    <source>
        <dbReference type="ARBA" id="ARBA00007090"/>
    </source>
</evidence>
<dbReference type="InterPro" id="IPR031376">
    <property type="entry name" value="PCB_OB"/>
</dbReference>
<dbReference type="PANTHER" id="PTHR32282:SF27">
    <property type="entry name" value="PENICILLIN-BINDING PROTEIN 1A"/>
    <property type="match status" value="1"/>
</dbReference>
<evidence type="ECO:0000259" key="30">
    <source>
        <dbReference type="Pfam" id="PF00912"/>
    </source>
</evidence>
<dbReference type="GO" id="GO:0009252">
    <property type="term" value="P:peptidoglycan biosynthetic process"/>
    <property type="evidence" value="ECO:0007669"/>
    <property type="project" value="UniProtKB-UniPathway"/>
</dbReference>
<evidence type="ECO:0000256" key="6">
    <source>
        <dbReference type="ARBA" id="ARBA00018638"/>
    </source>
</evidence>
<dbReference type="GO" id="GO:0046677">
    <property type="term" value="P:response to antibiotic"/>
    <property type="evidence" value="ECO:0007669"/>
    <property type="project" value="UniProtKB-KW"/>
</dbReference>
<evidence type="ECO:0000259" key="29">
    <source>
        <dbReference type="Pfam" id="PF00905"/>
    </source>
</evidence>
<keyword evidence="8" id="KW-0997">Cell inner membrane</keyword>
<comment type="pathway">
    <text evidence="26">Glycan biosynthesis.</text>
</comment>
<dbReference type="GO" id="GO:0006508">
    <property type="term" value="P:proteolysis"/>
    <property type="evidence" value="ECO:0007669"/>
    <property type="project" value="UniProtKB-KW"/>
</dbReference>
<dbReference type="EC" id="3.4.16.4" evidence="5"/>
<keyword evidence="14" id="KW-0378">Hydrolase</keyword>
<keyword evidence="13 28" id="KW-0812">Transmembrane</keyword>
<evidence type="ECO:0000313" key="33">
    <source>
        <dbReference type="Proteomes" id="UP000187344"/>
    </source>
</evidence>
<name>A0A1R0F7G1_9HYPH</name>
<keyword evidence="22" id="KW-0961">Cell wall biogenesis/degradation</keyword>
<keyword evidence="16" id="KW-0735">Signal-anchor</keyword>
<reference evidence="32 33" key="1">
    <citation type="submission" date="2016-12" db="EMBL/GenBank/DDBJ databases">
        <title>Comparative genomics of Bartonella apis.</title>
        <authorList>
            <person name="Engel P."/>
        </authorList>
    </citation>
    <scope>NUCLEOTIDE SEQUENCE [LARGE SCALE GENOMIC DNA]</scope>
    <source>
        <strain evidence="32 33">PEB0149</strain>
    </source>
</reference>
<feature type="compositionally biased region" description="Polar residues" evidence="27">
    <location>
        <begin position="822"/>
        <end position="840"/>
    </location>
</feature>
<evidence type="ECO:0000256" key="22">
    <source>
        <dbReference type="ARBA" id="ARBA00023316"/>
    </source>
</evidence>
<organism evidence="32 33">
    <name type="scientific">Bartonella apis</name>
    <dbReference type="NCBI Taxonomy" id="1686310"/>
    <lineage>
        <taxon>Bacteria</taxon>
        <taxon>Pseudomonadati</taxon>
        <taxon>Pseudomonadota</taxon>
        <taxon>Alphaproteobacteria</taxon>
        <taxon>Hyphomicrobiales</taxon>
        <taxon>Bartonellaceae</taxon>
        <taxon>Bartonella</taxon>
    </lineage>
</organism>
<dbReference type="InterPro" id="IPR023346">
    <property type="entry name" value="Lysozyme-like_dom_sf"/>
</dbReference>
<comment type="similarity">
    <text evidence="3">In the C-terminal section; belongs to the transpeptidase family.</text>
</comment>
<dbReference type="InterPro" id="IPR050396">
    <property type="entry name" value="Glycosyltr_51/Transpeptidase"/>
</dbReference>
<proteinExistence type="inferred from homology"/>
<dbReference type="Gene3D" id="3.40.710.10">
    <property type="entry name" value="DD-peptidase/beta-lactamase superfamily"/>
    <property type="match status" value="2"/>
</dbReference>
<feature type="region of interest" description="Disordered" evidence="27">
    <location>
        <begin position="817"/>
        <end position="840"/>
    </location>
</feature>
<dbReference type="Gene3D" id="1.10.3810.10">
    <property type="entry name" value="Biosynthetic peptidoglycan transglycosylase-like"/>
    <property type="match status" value="1"/>
</dbReference>
<evidence type="ECO:0000256" key="5">
    <source>
        <dbReference type="ARBA" id="ARBA00012448"/>
    </source>
</evidence>
<keyword evidence="9" id="KW-0121">Carboxypeptidase</keyword>
<dbReference type="GO" id="GO:0008955">
    <property type="term" value="F:peptidoglycan glycosyltransferase activity"/>
    <property type="evidence" value="ECO:0007669"/>
    <property type="project" value="UniProtKB-EC"/>
</dbReference>
<evidence type="ECO:0000256" key="25">
    <source>
        <dbReference type="ARBA" id="ARBA00049902"/>
    </source>
</evidence>
<feature type="transmembrane region" description="Helical" evidence="28">
    <location>
        <begin position="21"/>
        <end position="44"/>
    </location>
</feature>
<gene>
    <name evidence="32" type="ORF">PEB0149_003160</name>
</gene>
<keyword evidence="18 28" id="KW-1133">Transmembrane helix</keyword>
<comment type="similarity">
    <text evidence="4">In the N-terminal section; belongs to the glycosyltransferase 51 family.</text>
</comment>
<evidence type="ECO:0000256" key="19">
    <source>
        <dbReference type="ARBA" id="ARBA00023136"/>
    </source>
</evidence>
<feature type="domain" description="Glycosyl transferase family 51" evidence="30">
    <location>
        <begin position="76"/>
        <end position="252"/>
    </location>
</feature>
<accession>A0A1R0F7G1</accession>
<dbReference type="PANTHER" id="PTHR32282">
    <property type="entry name" value="BINDING PROTEIN TRANSPEPTIDASE, PUTATIVE-RELATED"/>
    <property type="match status" value="1"/>
</dbReference>
<dbReference type="Pfam" id="PF00905">
    <property type="entry name" value="Transpeptidase"/>
    <property type="match status" value="1"/>
</dbReference>
<comment type="catalytic activity">
    <reaction evidence="25">
        <text>[GlcNAc-(1-&gt;4)-Mur2Ac(oyl-L-Ala-gamma-D-Glu-L-Lys-D-Ala-D-Ala)](n)-di-trans,octa-cis-undecaprenyl diphosphate + beta-D-GlcNAc-(1-&gt;4)-Mur2Ac(oyl-L-Ala-gamma-D-Glu-L-Lys-D-Ala-D-Ala)-di-trans,octa-cis-undecaprenyl diphosphate = [GlcNAc-(1-&gt;4)-Mur2Ac(oyl-L-Ala-gamma-D-Glu-L-Lys-D-Ala-D-Ala)](n+1)-di-trans,octa-cis-undecaprenyl diphosphate + di-trans,octa-cis-undecaprenyl diphosphate + H(+)</text>
        <dbReference type="Rhea" id="RHEA:23708"/>
        <dbReference type="Rhea" id="RHEA-COMP:9602"/>
        <dbReference type="Rhea" id="RHEA-COMP:9603"/>
        <dbReference type="ChEBI" id="CHEBI:15378"/>
        <dbReference type="ChEBI" id="CHEBI:58405"/>
        <dbReference type="ChEBI" id="CHEBI:60033"/>
        <dbReference type="ChEBI" id="CHEBI:78435"/>
        <dbReference type="EC" id="2.4.99.28"/>
    </reaction>
</comment>
<dbReference type="GO" id="GO:0030288">
    <property type="term" value="C:outer membrane-bounded periplasmic space"/>
    <property type="evidence" value="ECO:0007669"/>
    <property type="project" value="TreeGrafter"/>
</dbReference>
<dbReference type="AlphaFoldDB" id="A0A1R0F7G1"/>
<comment type="caution">
    <text evidence="32">The sequence shown here is derived from an EMBL/GenBank/DDBJ whole genome shotgun (WGS) entry which is preliminary data.</text>
</comment>
<evidence type="ECO:0000256" key="14">
    <source>
        <dbReference type="ARBA" id="ARBA00022801"/>
    </source>
</evidence>
<dbReference type="InterPro" id="IPR001460">
    <property type="entry name" value="PCN-bd_Tpept"/>
</dbReference>
<keyword evidence="11 32" id="KW-0328">Glycosyltransferase</keyword>
<evidence type="ECO:0000313" key="32">
    <source>
        <dbReference type="EMBL" id="OLY42901.1"/>
    </source>
</evidence>
<evidence type="ECO:0000256" key="17">
    <source>
        <dbReference type="ARBA" id="ARBA00022984"/>
    </source>
</evidence>
<dbReference type="FunFam" id="1.10.3810.10:FF:000003">
    <property type="entry name" value="Penicillin-binding protein 1a"/>
    <property type="match status" value="1"/>
</dbReference>
<evidence type="ECO:0000256" key="23">
    <source>
        <dbReference type="ARBA" id="ARBA00034000"/>
    </source>
</evidence>
<evidence type="ECO:0000256" key="20">
    <source>
        <dbReference type="ARBA" id="ARBA00023251"/>
    </source>
</evidence>
<keyword evidence="10" id="KW-0645">Protease</keyword>
<dbReference type="EMBL" id="LXYT01000003">
    <property type="protein sequence ID" value="OLY42901.1"/>
    <property type="molecule type" value="Genomic_DNA"/>
</dbReference>
<dbReference type="InterPro" id="IPR001264">
    <property type="entry name" value="Glyco_trans_51"/>
</dbReference>
<dbReference type="InterPro" id="IPR036950">
    <property type="entry name" value="PBP_transglycosylase"/>
</dbReference>
<evidence type="ECO:0000256" key="4">
    <source>
        <dbReference type="ARBA" id="ARBA00007739"/>
    </source>
</evidence>
<keyword evidence="17" id="KW-0573">Peptidoglycan synthesis</keyword>
<keyword evidence="19 28" id="KW-0472">Membrane</keyword>
<feature type="domain" description="Penicillin-binding protein transpeptidase" evidence="29">
    <location>
        <begin position="462"/>
        <end position="754"/>
    </location>
</feature>
<comment type="catalytic activity">
    <reaction evidence="23">
        <text>Preferential cleavage: (Ac)2-L-Lys-D-Ala-|-D-Ala. Also transpeptidation of peptidyl-alanyl moieties that are N-acyl substituents of D-alanine.</text>
        <dbReference type="EC" id="3.4.16.4"/>
    </reaction>
</comment>
<dbReference type="Proteomes" id="UP000187344">
    <property type="component" value="Unassembled WGS sequence"/>
</dbReference>
<keyword evidence="7" id="KW-1003">Cell membrane</keyword>
<evidence type="ECO:0000256" key="9">
    <source>
        <dbReference type="ARBA" id="ARBA00022645"/>
    </source>
</evidence>
<comment type="pathway">
    <text evidence="2">Cell wall biogenesis; peptidoglycan biosynthesis.</text>
</comment>
<sequence>MESLALCEFGRKRYPGIMMKFFNFFLAAGVAVGFGVTLMGSAIAENEQQDDELPDYQVLADYEPPVMTRIHAADGGLMAEFATNRRLYLPIQSVPDLVKSAFISAEDKNFYSHFGLDPEGLARALVSNVKNIGSGRRPEGASTITQQVAKNFLLSSDATMERKIKEAILAMRIERAYSKDRILELYLNEIYLGRGAYGIAAAALTYFNKSVNELTLEECAYLASLPKGPSNYDPFKHTQRALDRRNWVIDRMVENGYATQIQGEQAKVKPLGVTLRGDDTYIFAADYFTEEVRRQLINRYGSKTLYEGGLSVRTTLDPNLQVMARRSLQDGLVKYDQNHGWRGPYKHIDIADDWGVALGDVSGFSDVPEWRLAVVLNVASDKVKIGLQPKREVSGALSAERDVATINASDMRWAYRMVGKNDRHSSATSPAGILQVGDVVFVEKKAGSEGSYLLRQPPKIEGAMVVMEPRTGRVLAMVGGFSFSESEFNRATQAYRQPGSSFKPFVYAAALDNGYTPASVVLDGPVEIKQPNGEVWRPKNYGGTFAGPSTLRYGIEHSRNLMTVRLANDLGMPIVSEYAERFGIYDKLQPYLPMALGAGETTVLRMVTAYSVIANGGRSISPSLIDRIQDRYGRTIYRHDQRKCDGCNVKAWDNQPEPTLIDERDQVLDPMTAYQITSMMEGVVQRGTAARLSYLNRHIAGKTGTTNDSKDAWFMGFTPNIVVGVFIGYDQPATLGYGGTGSSLAVPVFGEFMENAMKGVPDVDFKIPDGMMQIAIDRKTGMRAEPGNSNVIVEAFKPGTGPADVYQVIGGTTSFKEGVPTAPTSPQVNKAIQSGSSGLY</sequence>
<keyword evidence="20" id="KW-0046">Antibiotic resistance</keyword>